<evidence type="ECO:0000259" key="8">
    <source>
        <dbReference type="PROSITE" id="PS51321"/>
    </source>
</evidence>
<feature type="compositionally biased region" description="Basic and acidic residues" evidence="5">
    <location>
        <begin position="580"/>
        <end position="591"/>
    </location>
</feature>
<dbReference type="GeneTree" id="ENSGT00940000155080"/>
<evidence type="ECO:0000256" key="2">
    <source>
        <dbReference type="ARBA" id="ARBA00022771"/>
    </source>
</evidence>
<feature type="compositionally biased region" description="Basic and acidic residues" evidence="5">
    <location>
        <begin position="619"/>
        <end position="634"/>
    </location>
</feature>
<name>A0A6Q2Z8J5_ESOLU</name>
<feature type="compositionally biased region" description="Low complexity" evidence="5">
    <location>
        <begin position="1463"/>
        <end position="1472"/>
    </location>
</feature>
<evidence type="ECO:0000256" key="5">
    <source>
        <dbReference type="SAM" id="MobiDB-lite"/>
    </source>
</evidence>
<evidence type="ECO:0000256" key="1">
    <source>
        <dbReference type="ARBA" id="ARBA00022723"/>
    </source>
</evidence>
<proteinExistence type="predicted"/>
<feature type="domain" description="TFIIS central" evidence="8">
    <location>
        <begin position="804"/>
        <end position="923"/>
    </location>
</feature>
<feature type="compositionally biased region" description="Basic and acidic residues" evidence="5">
    <location>
        <begin position="710"/>
        <end position="724"/>
    </location>
</feature>
<feature type="compositionally biased region" description="Pro residues" evidence="5">
    <location>
        <begin position="1575"/>
        <end position="1599"/>
    </location>
</feature>
<dbReference type="Pfam" id="PF00628">
    <property type="entry name" value="PHD"/>
    <property type="match status" value="1"/>
</dbReference>
<feature type="compositionally biased region" description="Polar residues" evidence="5">
    <location>
        <begin position="1421"/>
        <end position="1432"/>
    </location>
</feature>
<gene>
    <name evidence="9" type="primary">PHF3</name>
</gene>
<dbReference type="SUPFAM" id="SSF57903">
    <property type="entry name" value="FYVE/PHD zinc finger"/>
    <property type="match status" value="1"/>
</dbReference>
<reference evidence="9" key="3">
    <citation type="submission" date="2025-08" db="UniProtKB">
        <authorList>
            <consortium name="Ensembl"/>
        </authorList>
    </citation>
    <scope>IDENTIFICATION</scope>
</reference>
<dbReference type="Proteomes" id="UP000265140">
    <property type="component" value="Chromosome 5"/>
</dbReference>
<dbReference type="InterPro" id="IPR012921">
    <property type="entry name" value="SPOC_C"/>
</dbReference>
<feature type="domain" description="PHD-type" evidence="7">
    <location>
        <begin position="647"/>
        <end position="702"/>
    </location>
</feature>
<accession>A0A6Q2Z8J5</accession>
<keyword evidence="1" id="KW-0479">Metal-binding</keyword>
<dbReference type="GO" id="GO:0005634">
    <property type="term" value="C:nucleus"/>
    <property type="evidence" value="ECO:0007669"/>
    <property type="project" value="TreeGrafter"/>
</dbReference>
<feature type="compositionally biased region" description="Polar residues" evidence="5">
    <location>
        <begin position="726"/>
        <end position="748"/>
    </location>
</feature>
<dbReference type="PANTHER" id="PTHR11477:SF10">
    <property type="entry name" value="PHD FINGER PROTEIN 3"/>
    <property type="match status" value="1"/>
</dbReference>
<dbReference type="SMART" id="SM00249">
    <property type="entry name" value="PHD"/>
    <property type="match status" value="1"/>
</dbReference>
<feature type="compositionally biased region" description="Pro residues" evidence="5">
    <location>
        <begin position="1608"/>
        <end position="1618"/>
    </location>
</feature>
<dbReference type="PROSITE" id="PS51321">
    <property type="entry name" value="TFIIS_CENTRAL"/>
    <property type="match status" value="1"/>
</dbReference>
<feature type="region of interest" description="Disordered" evidence="5">
    <location>
        <begin position="431"/>
        <end position="452"/>
    </location>
</feature>
<organism evidence="9 10">
    <name type="scientific">Esox lucius</name>
    <name type="common">Northern pike</name>
    <dbReference type="NCBI Taxonomy" id="8010"/>
    <lineage>
        <taxon>Eukaryota</taxon>
        <taxon>Metazoa</taxon>
        <taxon>Chordata</taxon>
        <taxon>Craniata</taxon>
        <taxon>Vertebrata</taxon>
        <taxon>Euteleostomi</taxon>
        <taxon>Actinopterygii</taxon>
        <taxon>Neopterygii</taxon>
        <taxon>Teleostei</taxon>
        <taxon>Protacanthopterygii</taxon>
        <taxon>Esociformes</taxon>
        <taxon>Esocidae</taxon>
        <taxon>Esox</taxon>
    </lineage>
</organism>
<feature type="region of interest" description="Disordered" evidence="5">
    <location>
        <begin position="1033"/>
        <end position="1053"/>
    </location>
</feature>
<keyword evidence="6" id="KW-0812">Transmembrane</keyword>
<feature type="compositionally biased region" description="Basic and acidic residues" evidence="5">
    <location>
        <begin position="1485"/>
        <end position="1496"/>
    </location>
</feature>
<dbReference type="InterPro" id="IPR019786">
    <property type="entry name" value="Zinc_finger_PHD-type_CS"/>
</dbReference>
<feature type="region of interest" description="Disordered" evidence="5">
    <location>
        <begin position="169"/>
        <end position="213"/>
    </location>
</feature>
<evidence type="ECO:0008006" key="11">
    <source>
        <dbReference type="Google" id="ProtNLM"/>
    </source>
</evidence>
<dbReference type="PROSITE" id="PS50016">
    <property type="entry name" value="ZF_PHD_2"/>
    <property type="match status" value="1"/>
</dbReference>
<feature type="region of interest" description="Disordered" evidence="5">
    <location>
        <begin position="916"/>
        <end position="986"/>
    </location>
</feature>
<feature type="region of interest" description="Disordered" evidence="5">
    <location>
        <begin position="348"/>
        <end position="417"/>
    </location>
</feature>
<evidence type="ECO:0000313" key="10">
    <source>
        <dbReference type="Proteomes" id="UP000265140"/>
    </source>
</evidence>
<dbReference type="Pfam" id="PF07744">
    <property type="entry name" value="SPOC"/>
    <property type="match status" value="1"/>
</dbReference>
<keyword evidence="6" id="KW-0472">Membrane</keyword>
<dbReference type="PROSITE" id="PS01359">
    <property type="entry name" value="ZF_PHD_1"/>
    <property type="match status" value="1"/>
</dbReference>
<keyword evidence="10" id="KW-1185">Reference proteome</keyword>
<feature type="compositionally biased region" description="Basic and acidic residues" evidence="5">
    <location>
        <begin position="482"/>
        <end position="512"/>
    </location>
</feature>
<dbReference type="InterPro" id="IPR019787">
    <property type="entry name" value="Znf_PHD-finger"/>
</dbReference>
<feature type="region of interest" description="Disordered" evidence="5">
    <location>
        <begin position="478"/>
        <end position="641"/>
    </location>
</feature>
<feature type="compositionally biased region" description="Low complexity" evidence="5">
    <location>
        <begin position="789"/>
        <end position="801"/>
    </location>
</feature>
<feature type="compositionally biased region" description="Pro residues" evidence="5">
    <location>
        <begin position="1639"/>
        <end position="1652"/>
    </location>
</feature>
<dbReference type="PANTHER" id="PTHR11477">
    <property type="entry name" value="TRANSCRIPTION FACTOR S-II ZINC FINGER DOMAIN-CONTAINING PROTEIN"/>
    <property type="match status" value="1"/>
</dbReference>
<evidence type="ECO:0000256" key="4">
    <source>
        <dbReference type="PROSITE-ProRule" id="PRU00146"/>
    </source>
</evidence>
<dbReference type="SUPFAM" id="SSF46942">
    <property type="entry name" value="Elongation factor TFIIS domain 2"/>
    <property type="match status" value="1"/>
</dbReference>
<dbReference type="Gene3D" id="3.30.40.10">
    <property type="entry name" value="Zinc/RING finger domain, C3HC4 (zinc finger)"/>
    <property type="match status" value="1"/>
</dbReference>
<dbReference type="Gene3D" id="1.10.472.30">
    <property type="entry name" value="Transcription elongation factor S-II, central domain"/>
    <property type="match status" value="1"/>
</dbReference>
<dbReference type="GO" id="GO:0008270">
    <property type="term" value="F:zinc ion binding"/>
    <property type="evidence" value="ECO:0007669"/>
    <property type="project" value="UniProtKB-KW"/>
</dbReference>
<reference evidence="9" key="4">
    <citation type="submission" date="2025-09" db="UniProtKB">
        <authorList>
            <consortium name="Ensembl"/>
        </authorList>
    </citation>
    <scope>IDENTIFICATION</scope>
</reference>
<dbReference type="InterPro" id="IPR001965">
    <property type="entry name" value="Znf_PHD"/>
</dbReference>
<evidence type="ECO:0000256" key="3">
    <source>
        <dbReference type="ARBA" id="ARBA00022833"/>
    </source>
</evidence>
<feature type="transmembrane region" description="Helical" evidence="6">
    <location>
        <begin position="20"/>
        <end position="42"/>
    </location>
</feature>
<feature type="compositionally biased region" description="Basic and acidic residues" evidence="5">
    <location>
        <begin position="1728"/>
        <end position="1780"/>
    </location>
</feature>
<feature type="compositionally biased region" description="Basic residues" evidence="5">
    <location>
        <begin position="172"/>
        <end position="181"/>
    </location>
</feature>
<evidence type="ECO:0000256" key="6">
    <source>
        <dbReference type="SAM" id="Phobius"/>
    </source>
</evidence>
<dbReference type="InterPro" id="IPR003618">
    <property type="entry name" value="TFIIS_cen_dom"/>
</dbReference>
<dbReference type="InterPro" id="IPR011011">
    <property type="entry name" value="Znf_FYVE_PHD"/>
</dbReference>
<evidence type="ECO:0000259" key="7">
    <source>
        <dbReference type="PROSITE" id="PS50016"/>
    </source>
</evidence>
<keyword evidence="6" id="KW-1133">Transmembrane helix</keyword>
<dbReference type="Ensembl" id="ENSELUT00000064000.2">
    <property type="protein sequence ID" value="ENSELUP00000074724.2"/>
    <property type="gene ID" value="ENSELUG00000012943.3"/>
</dbReference>
<evidence type="ECO:0000313" key="9">
    <source>
        <dbReference type="Ensembl" id="ENSELUP00000074724.2"/>
    </source>
</evidence>
<feature type="region of interest" description="Disordered" evidence="5">
    <location>
        <begin position="1348"/>
        <end position="1835"/>
    </location>
</feature>
<dbReference type="InterPro" id="IPR036575">
    <property type="entry name" value="TFIIS_cen_dom_sf"/>
</dbReference>
<feature type="compositionally biased region" description="Polar residues" evidence="5">
    <location>
        <begin position="1659"/>
        <end position="1668"/>
    </location>
</feature>
<dbReference type="Bgee" id="ENSELUG00000012943">
    <property type="expression patterns" value="Expressed in bone element and 15 other cell types or tissues"/>
</dbReference>
<feature type="region of interest" description="Disordered" evidence="5">
    <location>
        <begin position="710"/>
        <end position="802"/>
    </location>
</feature>
<reference evidence="9" key="2">
    <citation type="submission" date="2020-02" db="EMBL/GenBank/DDBJ databases">
        <title>Esox lucius (northern pike) genome, fEsoLuc1, primary haplotype.</title>
        <authorList>
            <person name="Myers G."/>
            <person name="Karagic N."/>
            <person name="Meyer A."/>
            <person name="Pippel M."/>
            <person name="Reichard M."/>
            <person name="Winkler S."/>
            <person name="Tracey A."/>
            <person name="Sims Y."/>
            <person name="Howe K."/>
            <person name="Rhie A."/>
            <person name="Formenti G."/>
            <person name="Durbin R."/>
            <person name="Fedrigo O."/>
            <person name="Jarvis E.D."/>
        </authorList>
    </citation>
    <scope>NUCLEOTIDE SEQUENCE [LARGE SCALE GENOMIC DNA]</scope>
</reference>
<reference evidence="10" key="1">
    <citation type="journal article" date="2014" name="PLoS ONE">
        <title>The genome and linkage map of the northern pike (Esox lucius): conserved synteny revealed between the salmonid sister group and the Neoteleostei.</title>
        <authorList>
            <person name="Rondeau E.B."/>
            <person name="Minkley D.R."/>
            <person name="Leong J.S."/>
            <person name="Messmer A.M."/>
            <person name="Jantzen J.R."/>
            <person name="von Schalburg K.R."/>
            <person name="Lemon C."/>
            <person name="Bird N.H."/>
            <person name="Koop B.F."/>
        </authorList>
    </citation>
    <scope>NUCLEOTIDE SEQUENCE</scope>
</reference>
<feature type="region of interest" description="Disordered" evidence="5">
    <location>
        <begin position="1305"/>
        <end position="1333"/>
    </location>
</feature>
<feature type="compositionally biased region" description="Basic and acidic residues" evidence="5">
    <location>
        <begin position="916"/>
        <end position="936"/>
    </location>
</feature>
<protein>
    <recommendedName>
        <fullName evidence="11">PHD finger protein 3</fullName>
    </recommendedName>
</protein>
<dbReference type="GO" id="GO:0006351">
    <property type="term" value="P:DNA-templated transcription"/>
    <property type="evidence" value="ECO:0007669"/>
    <property type="project" value="InterPro"/>
</dbReference>
<feature type="compositionally biased region" description="Basic and acidic residues" evidence="5">
    <location>
        <begin position="1407"/>
        <end position="1418"/>
    </location>
</feature>
<feature type="compositionally biased region" description="Basic and acidic residues" evidence="5">
    <location>
        <begin position="1819"/>
        <end position="1835"/>
    </location>
</feature>
<dbReference type="Pfam" id="PF07500">
    <property type="entry name" value="TFIIS_M"/>
    <property type="match status" value="1"/>
</dbReference>
<keyword evidence="3" id="KW-0862">Zinc</keyword>
<dbReference type="SMART" id="SM00510">
    <property type="entry name" value="TFS2M"/>
    <property type="match status" value="1"/>
</dbReference>
<feature type="compositionally biased region" description="Basic and acidic residues" evidence="5">
    <location>
        <begin position="756"/>
        <end position="773"/>
    </location>
</feature>
<keyword evidence="2 4" id="KW-0863">Zinc-finger</keyword>
<dbReference type="InterPro" id="IPR013083">
    <property type="entry name" value="Znf_RING/FYVE/PHD"/>
</dbReference>
<sequence length="1835" mass="201207">MYSPNMWLLAIDTRSANARLSFSLFLCVRLPFSYLPAFQILIRHRLLLKSYPPYSCRADRKGTAFMDVVDAFNHLIPSDQLDDSLLIGQNLECEASNYFGAGVDQLGDSLRNMLSDKDPMFGSASSHFNILDNEEANFQITGATVADLEVGAAEGSLGIPGGLLAGTETQRVKRSVGRPRKYAIDVSTERGAGRGSSNNRKPPGKPGRPRKKSILIEKITSAEELWRELDQGGGRVNVNDLDLGPSMNPSVVLQRLTVTFGGFKIELLPGPSFTAFTSPDTADASYEDDSLYGGEMEYTMVQEEPLHVRSPTPGSVGGVGAAQLFVKCCADDMPLGLGPYVNPNDVQASNGALPGNPCLAEPKNGDQSDSQNQDLEEARKEACSKEVSPQHLRKNNVPITNNNKCGVEKRPPAKKLQPKLKLGTLASAKNKHLVPGRPNLGKGPKGTQQHALGKKINQRGNLHNMDEAKAKQVIVSLKRRGERYPDKSNPKIQRKQDGRPVKLKPRLPDRAHGSPVKKLLPFTKSPPGMQQGMVPVTKPSAPHVAEAQPQPQFGWTPCKPCSSQKETPEKEEVVAEEEQDKPRGKKPDKAIQKQRSRNASRSISVEEPQLFIPDNAPVVKKETSEEEQAKEPVKEPANSETAAWDPAKSCGLCKKLHTNKFMVGCGRCDDWFHGDCVGLDLVKVQLMEKEDQEYVCLKCCAKDHDTAVKEEPAGAVQEETRLDGQQKPSETQDNKMSAKQKQPSSHSVTIGGVRPFRKDSVDKRQPTEVKDSLQKSGAPIKQEVKKSKVPSSPSSKKPVSVDQIRRNVREALRDILLKRLKESDFQASAEKAAEVAKKTEKELFAFYKDTDFKYKSKYRSLMFNLKDTKNNVLFKRVLKGEISPGTLIRMSPEELASKELAAWRQRENRHAIEMIEKEQREAERRPITKLTHKGEIEIESQELGKAPETTESEPEALAAPSKAPEDPVEIPQDSRVTPTAPPTESADIFQDTTSLHKTHLFDLNCKICTGRMAPPVEEAPTKVLKVATTVVRRQSATAPDGEAKNTPSSSSSAIEDDLHLKVLEESLLSAKGFSNFEARSGYTSGREGETSFLSNLKSLWRGFVNMPAVAKLVTKAFPVSGALDHLTEDLQDNIQVGGRISPQIVWDYLEKIRATGTKEVCLIRFSPETDEDEIHYTLLYAYFSSRKRFGVVANNRKRVKDMYIIPLGAIEKVPHQLVPFDGPGLENNRPNLLLGLIIRQRPKRDFLPVDINETAKFIPERKPETTTVVTAKDVDVTAGEEGSSYVALLGAPGVKEREEIPLLNTAEDDVAEEAPSADTPENVDPEDTEEGHQPLRFLPGVLRSWGGELPPLPDFSGNPPLLGDDGREPPGPQAFKADGGASVAPALSTPTKTPTAGAHRQTGFVIRKREPKPVKAEEPASSGSAETSTDNSAKVPGEEEAAAVNRGSSVSLKDKPPDVSTESFLSSLSASADGVTPPNHGEPAPCEKEKPTDEKVAPSVPEAAPKPAPSGILKKSSAYSGATEEPPAAGPTGSPQDVPRPVPVLNTRKYRPLVVQHGFAPHHHHQPPHQNVYRHPPPPDQGPPPAGPYAPIHPHPGGPPVEFQYQPPCGPPPLPVPPYGNSGPPFQTHQLPANFGYPTGPPPPMLYPPPHDPPVRNQAGVTPWTQTGLGPASPGAFPARPPLAYAGDPQRFAESPSQGLNPPPSAAGKEDQKAAADRLQYSAPWDRQSAESGHKKEDREEYGRSHGEKKSRHYDRERAKKRDRSRSRSHERERSKDSSSHHRGSRHYSKEDRHGHGERRKERHHSEGDHGNRHKHSRRDSDYEKARRCSKDGHS</sequence>
<dbReference type="CDD" id="cd15638">
    <property type="entry name" value="PHD_PHF3"/>
    <property type="match status" value="1"/>
</dbReference>